<protein>
    <recommendedName>
        <fullName evidence="9">C2H2-type domain-containing protein</fullName>
    </recommendedName>
</protein>
<evidence type="ECO:0000313" key="11">
    <source>
        <dbReference type="Proteomes" id="UP001381693"/>
    </source>
</evidence>
<dbReference type="GO" id="GO:0005634">
    <property type="term" value="C:nucleus"/>
    <property type="evidence" value="ECO:0007669"/>
    <property type="project" value="UniProtKB-SubCell"/>
</dbReference>
<gene>
    <name evidence="10" type="ORF">SK128_009398</name>
</gene>
<dbReference type="PROSITE" id="PS50157">
    <property type="entry name" value="ZINC_FINGER_C2H2_2"/>
    <property type="match status" value="2"/>
</dbReference>
<evidence type="ECO:0000256" key="1">
    <source>
        <dbReference type="ARBA" id="ARBA00004123"/>
    </source>
</evidence>
<evidence type="ECO:0000313" key="10">
    <source>
        <dbReference type="EMBL" id="KAK7085502.1"/>
    </source>
</evidence>
<comment type="caution">
    <text evidence="10">The sequence shown here is derived from an EMBL/GenBank/DDBJ whole genome shotgun (WGS) entry which is preliminary data.</text>
</comment>
<dbReference type="GO" id="GO:0008270">
    <property type="term" value="F:zinc ion binding"/>
    <property type="evidence" value="ECO:0007669"/>
    <property type="project" value="UniProtKB-KW"/>
</dbReference>
<evidence type="ECO:0000256" key="2">
    <source>
        <dbReference type="ARBA" id="ARBA00022723"/>
    </source>
</evidence>
<keyword evidence="5" id="KW-0862">Zinc</keyword>
<comment type="subcellular location">
    <subcellularLocation>
        <location evidence="1">Nucleus</location>
    </subcellularLocation>
</comment>
<dbReference type="SUPFAM" id="SSF57667">
    <property type="entry name" value="beta-beta-alpha zinc fingers"/>
    <property type="match status" value="1"/>
</dbReference>
<feature type="domain" description="C2H2-type" evidence="9">
    <location>
        <begin position="57"/>
        <end position="84"/>
    </location>
</feature>
<dbReference type="PANTHER" id="PTHR24394:SF44">
    <property type="entry name" value="ZINC FINGER PROTEIN 271-LIKE"/>
    <property type="match status" value="1"/>
</dbReference>
<evidence type="ECO:0000256" key="3">
    <source>
        <dbReference type="ARBA" id="ARBA00022737"/>
    </source>
</evidence>
<evidence type="ECO:0000256" key="8">
    <source>
        <dbReference type="SAM" id="MobiDB-lite"/>
    </source>
</evidence>
<evidence type="ECO:0000256" key="7">
    <source>
        <dbReference type="PROSITE-ProRule" id="PRU00042"/>
    </source>
</evidence>
<dbReference type="InterPro" id="IPR036236">
    <property type="entry name" value="Znf_C2H2_sf"/>
</dbReference>
<dbReference type="EMBL" id="JAXCGZ010000879">
    <property type="protein sequence ID" value="KAK7085502.1"/>
    <property type="molecule type" value="Genomic_DNA"/>
</dbReference>
<feature type="region of interest" description="Disordered" evidence="8">
    <location>
        <begin position="25"/>
        <end position="44"/>
    </location>
</feature>
<sequence length="106" mass="11218">MAATVKMGNVIAGCGDVGLDTNGQSEAWRGGGGGSMPTGGPPLKPVVSSGIGGLKTYECPYCPYRTIYSTHCQNHVRTHTGEQPFVCPHCARRFAQKGSLRRHSVL</sequence>
<proteinExistence type="predicted"/>
<dbReference type="SMART" id="SM00355">
    <property type="entry name" value="ZnF_C2H2"/>
    <property type="match status" value="2"/>
</dbReference>
<evidence type="ECO:0000259" key="9">
    <source>
        <dbReference type="PROSITE" id="PS50157"/>
    </source>
</evidence>
<dbReference type="Pfam" id="PF00096">
    <property type="entry name" value="zf-C2H2"/>
    <property type="match status" value="1"/>
</dbReference>
<keyword evidence="3" id="KW-0677">Repeat</keyword>
<dbReference type="InterPro" id="IPR013087">
    <property type="entry name" value="Znf_C2H2_type"/>
</dbReference>
<dbReference type="AlphaFoldDB" id="A0AAN8XL27"/>
<dbReference type="Gene3D" id="3.30.160.60">
    <property type="entry name" value="Classic Zinc Finger"/>
    <property type="match status" value="2"/>
</dbReference>
<keyword evidence="6" id="KW-0539">Nucleus</keyword>
<dbReference type="Proteomes" id="UP001381693">
    <property type="component" value="Unassembled WGS sequence"/>
</dbReference>
<feature type="domain" description="C2H2-type" evidence="9">
    <location>
        <begin position="85"/>
        <end position="106"/>
    </location>
</feature>
<organism evidence="10 11">
    <name type="scientific">Halocaridina rubra</name>
    <name type="common">Hawaiian red shrimp</name>
    <dbReference type="NCBI Taxonomy" id="373956"/>
    <lineage>
        <taxon>Eukaryota</taxon>
        <taxon>Metazoa</taxon>
        <taxon>Ecdysozoa</taxon>
        <taxon>Arthropoda</taxon>
        <taxon>Crustacea</taxon>
        <taxon>Multicrustacea</taxon>
        <taxon>Malacostraca</taxon>
        <taxon>Eumalacostraca</taxon>
        <taxon>Eucarida</taxon>
        <taxon>Decapoda</taxon>
        <taxon>Pleocyemata</taxon>
        <taxon>Caridea</taxon>
        <taxon>Atyoidea</taxon>
        <taxon>Atyidae</taxon>
        <taxon>Halocaridina</taxon>
    </lineage>
</organism>
<dbReference type="FunFam" id="3.30.160.60:FF:002343">
    <property type="entry name" value="Zinc finger protein 33A"/>
    <property type="match status" value="1"/>
</dbReference>
<accession>A0AAN8XL27</accession>
<name>A0AAN8XL27_HALRR</name>
<evidence type="ECO:0000256" key="4">
    <source>
        <dbReference type="ARBA" id="ARBA00022771"/>
    </source>
</evidence>
<dbReference type="GO" id="GO:0000981">
    <property type="term" value="F:DNA-binding transcription factor activity, RNA polymerase II-specific"/>
    <property type="evidence" value="ECO:0007669"/>
    <property type="project" value="TreeGrafter"/>
</dbReference>
<keyword evidence="4 7" id="KW-0863">Zinc-finger</keyword>
<evidence type="ECO:0000256" key="5">
    <source>
        <dbReference type="ARBA" id="ARBA00022833"/>
    </source>
</evidence>
<keyword evidence="2" id="KW-0479">Metal-binding</keyword>
<reference evidence="10 11" key="1">
    <citation type="submission" date="2023-11" db="EMBL/GenBank/DDBJ databases">
        <title>Halocaridina rubra genome assembly.</title>
        <authorList>
            <person name="Smith C."/>
        </authorList>
    </citation>
    <scope>NUCLEOTIDE SEQUENCE [LARGE SCALE GENOMIC DNA]</scope>
    <source>
        <strain evidence="10">EP-1</strain>
        <tissue evidence="10">Whole</tissue>
    </source>
</reference>
<evidence type="ECO:0000256" key="6">
    <source>
        <dbReference type="ARBA" id="ARBA00023242"/>
    </source>
</evidence>
<keyword evidence="11" id="KW-1185">Reference proteome</keyword>
<dbReference type="PANTHER" id="PTHR24394">
    <property type="entry name" value="ZINC FINGER PROTEIN"/>
    <property type="match status" value="1"/>
</dbReference>